<protein>
    <submittedName>
        <fullName evidence="3">HDIG domain-containing protein</fullName>
    </submittedName>
</protein>
<dbReference type="Gene3D" id="1.10.3210.10">
    <property type="entry name" value="Hypothetical protein af1432"/>
    <property type="match status" value="1"/>
</dbReference>
<gene>
    <name evidence="3" type="ORF">ENO08_08340</name>
</gene>
<dbReference type="InterPro" id="IPR003607">
    <property type="entry name" value="HD/PDEase_dom"/>
</dbReference>
<evidence type="ECO:0000259" key="2">
    <source>
        <dbReference type="SMART" id="SM00471"/>
    </source>
</evidence>
<dbReference type="Proteomes" id="UP000886069">
    <property type="component" value="Unassembled WGS sequence"/>
</dbReference>
<dbReference type="NCBIfam" id="TIGR00277">
    <property type="entry name" value="HDIG"/>
    <property type="match status" value="1"/>
</dbReference>
<dbReference type="Pfam" id="PF01966">
    <property type="entry name" value="HD"/>
    <property type="match status" value="1"/>
</dbReference>
<name>A0A7V2AWC0_UNCEI</name>
<dbReference type="InterPro" id="IPR006674">
    <property type="entry name" value="HD_domain"/>
</dbReference>
<organism evidence="3">
    <name type="scientific">Eiseniibacteriota bacterium</name>
    <dbReference type="NCBI Taxonomy" id="2212470"/>
    <lineage>
        <taxon>Bacteria</taxon>
        <taxon>Candidatus Eiseniibacteriota</taxon>
    </lineage>
</organism>
<feature type="domain" description="HD/PDEase" evidence="2">
    <location>
        <begin position="9"/>
        <end position="166"/>
    </location>
</feature>
<dbReference type="SMART" id="SM00471">
    <property type="entry name" value="HDc"/>
    <property type="match status" value="1"/>
</dbReference>
<dbReference type="PANTHER" id="PTHR36442">
    <property type="entry name" value="CYCLIC-DI-AMP PHOSPHODIESTERASE PGPH"/>
    <property type="match status" value="1"/>
</dbReference>
<dbReference type="CDD" id="cd00077">
    <property type="entry name" value="HDc"/>
    <property type="match status" value="1"/>
</dbReference>
<accession>A0A7V2AWC0</accession>
<dbReference type="PANTHER" id="PTHR36442:SF1">
    <property type="entry name" value="CYCLIC-DI-AMP PHOSPHODIESTERASE PGPH"/>
    <property type="match status" value="1"/>
</dbReference>
<feature type="non-terminal residue" evidence="3">
    <location>
        <position position="1"/>
    </location>
</feature>
<dbReference type="InterPro" id="IPR052722">
    <property type="entry name" value="PgpH_phosphodiesterase"/>
</dbReference>
<evidence type="ECO:0000256" key="1">
    <source>
        <dbReference type="SAM" id="MobiDB-lite"/>
    </source>
</evidence>
<reference evidence="3" key="1">
    <citation type="journal article" date="2020" name="mSystems">
        <title>Genome- and Community-Level Interaction Insights into Carbon Utilization and Element Cycling Functions of Hydrothermarchaeota in Hydrothermal Sediment.</title>
        <authorList>
            <person name="Zhou Z."/>
            <person name="Liu Y."/>
            <person name="Xu W."/>
            <person name="Pan J."/>
            <person name="Luo Z.H."/>
            <person name="Li M."/>
        </authorList>
    </citation>
    <scope>NUCLEOTIDE SEQUENCE [LARGE SCALE GENOMIC DNA]</scope>
    <source>
        <strain evidence="3">SpSt-1233</strain>
    </source>
</reference>
<sequence>PMLKRLIMEAPGTYHHSLMTGNLVEAVAGDVRANSLLARVGAYYHDIGKLAKPEYFFENKGDNINKHEKLTPTMSALILASHVKEGVELAKKEKLPKVVIDAIKEHHGTTVMAYFYQKALEYDSHDSVNIDDFRYPGPRPRSKETALIMLADSAEAAVRSLREPTAPRIRAIVSKIIEARMNDGELDQSSLTLNDIAVIREKFIKLLTGIFHPRISYPQQDEGEEKVSGREGNSRLQAQSERKGKV</sequence>
<comment type="caution">
    <text evidence="3">The sequence shown here is derived from an EMBL/GenBank/DDBJ whole genome shotgun (WGS) entry which is preliminary data.</text>
</comment>
<dbReference type="SUPFAM" id="SSF109604">
    <property type="entry name" value="HD-domain/PDEase-like"/>
    <property type="match status" value="1"/>
</dbReference>
<proteinExistence type="predicted"/>
<dbReference type="AlphaFoldDB" id="A0A7V2AWC0"/>
<dbReference type="InterPro" id="IPR006675">
    <property type="entry name" value="HDIG_dom"/>
</dbReference>
<feature type="region of interest" description="Disordered" evidence="1">
    <location>
        <begin position="219"/>
        <end position="246"/>
    </location>
</feature>
<dbReference type="EMBL" id="DSEC01000600">
    <property type="protein sequence ID" value="HER44453.1"/>
    <property type="molecule type" value="Genomic_DNA"/>
</dbReference>
<evidence type="ECO:0000313" key="3">
    <source>
        <dbReference type="EMBL" id="HER44453.1"/>
    </source>
</evidence>